<dbReference type="Proteomes" id="UP001282288">
    <property type="component" value="Unassembled WGS sequence"/>
</dbReference>
<reference evidence="1 3" key="1">
    <citation type="journal article" date="2023" name="Microb. Genom.">
        <title>Mesoterricola silvestris gen. nov., sp. nov., Mesoterricola sediminis sp. nov., Geothrix oryzae sp. nov., Geothrix edaphica sp. nov., Geothrix rubra sp. nov., and Geothrix limicola sp. nov., six novel members of Acidobacteriota isolated from soils.</title>
        <authorList>
            <person name="Weisberg A.J."/>
            <person name="Pearce E."/>
            <person name="Kramer C.G."/>
            <person name="Chang J.H."/>
            <person name="Clarke C.R."/>
        </authorList>
    </citation>
    <scope>NUCLEOTIDE SEQUENCE</scope>
    <source>
        <strain evidence="2 3">NB05-1H</strain>
        <strain evidence="1">NRRL_B-16521</strain>
    </source>
</reference>
<dbReference type="GeneID" id="69808641"/>
<name>A0AAP6B5J9_9ACTN</name>
<evidence type="ECO:0000313" key="2">
    <source>
        <dbReference type="EMBL" id="MDX3020904.1"/>
    </source>
</evidence>
<dbReference type="AlphaFoldDB" id="A0AAP6B5J9"/>
<keyword evidence="3" id="KW-1185">Reference proteome</keyword>
<comment type="caution">
    <text evidence="1">The sequence shown here is derived from an EMBL/GenBank/DDBJ whole genome shotgun (WGS) entry which is preliminary data.</text>
</comment>
<dbReference type="Proteomes" id="UP001272987">
    <property type="component" value="Unassembled WGS sequence"/>
</dbReference>
<sequence length="116" mass="12526">MTTSPAQAVEWVRDAVRNTAFVLDRRTFGAVWGWLGDHQAVDAAVIGLRRGRSYVYSVPTPTGCWKWTVYPVSVLPMAGRRGSPSHGITGGPRAGCSGGVQVPCELPLFGDPYDLH</sequence>
<evidence type="ECO:0000313" key="1">
    <source>
        <dbReference type="EMBL" id="MDX2958590.1"/>
    </source>
</evidence>
<dbReference type="EMBL" id="JARAWC010000001">
    <property type="protein sequence ID" value="MDX2958590.1"/>
    <property type="molecule type" value="Genomic_DNA"/>
</dbReference>
<accession>A0AAP6B5J9</accession>
<evidence type="ECO:0000313" key="4">
    <source>
        <dbReference type="Proteomes" id="UP001282288"/>
    </source>
</evidence>
<gene>
    <name evidence="1" type="ORF">PV399_02500</name>
    <name evidence="2" type="ORF">PV666_23860</name>
</gene>
<protein>
    <submittedName>
        <fullName evidence="1">Uncharacterized protein</fullName>
    </submittedName>
</protein>
<proteinExistence type="predicted"/>
<evidence type="ECO:0000313" key="3">
    <source>
        <dbReference type="Proteomes" id="UP001272987"/>
    </source>
</evidence>
<dbReference type="RefSeq" id="WP_141655666.1">
    <property type="nucleotide sequence ID" value="NZ_BCML01000098.1"/>
</dbReference>
<dbReference type="EMBL" id="JARAWP010000014">
    <property type="protein sequence ID" value="MDX3020904.1"/>
    <property type="molecule type" value="Genomic_DNA"/>
</dbReference>
<organism evidence="1 4">
    <name type="scientific">Streptomyces acidiscabies</name>
    <dbReference type="NCBI Taxonomy" id="42234"/>
    <lineage>
        <taxon>Bacteria</taxon>
        <taxon>Bacillati</taxon>
        <taxon>Actinomycetota</taxon>
        <taxon>Actinomycetes</taxon>
        <taxon>Kitasatosporales</taxon>
        <taxon>Streptomycetaceae</taxon>
        <taxon>Streptomyces</taxon>
    </lineage>
</organism>